<evidence type="ECO:0008006" key="4">
    <source>
        <dbReference type="Google" id="ProtNLM"/>
    </source>
</evidence>
<dbReference type="AlphaFoldDB" id="A0A1Y2F9W5"/>
<keyword evidence="1" id="KW-1133">Transmembrane helix</keyword>
<feature type="transmembrane region" description="Helical" evidence="1">
    <location>
        <begin position="216"/>
        <end position="237"/>
    </location>
</feature>
<reference evidence="2 3" key="1">
    <citation type="submission" date="2016-08" db="EMBL/GenBank/DDBJ databases">
        <title>A Parts List for Fungal Cellulosomes Revealed by Comparative Genomics.</title>
        <authorList>
            <consortium name="DOE Joint Genome Institute"/>
            <person name="Haitjema C.H."/>
            <person name="Gilmore S.P."/>
            <person name="Henske J.K."/>
            <person name="Solomon K.V."/>
            <person name="De Groot R."/>
            <person name="Kuo A."/>
            <person name="Mondo S.J."/>
            <person name="Salamov A.A."/>
            <person name="Labutti K."/>
            <person name="Zhao Z."/>
            <person name="Chiniquy J."/>
            <person name="Barry K."/>
            <person name="Brewer H.M."/>
            <person name="Purvine S.O."/>
            <person name="Wright A.T."/>
            <person name="Boxma B."/>
            <person name="Van Alen T."/>
            <person name="Hackstein J.H."/>
            <person name="Baker S.E."/>
            <person name="Grigoriev I.V."/>
            <person name="O'Malley M.A."/>
        </authorList>
    </citation>
    <scope>NUCLEOTIDE SEQUENCE [LARGE SCALE GENOMIC DNA]</scope>
    <source>
        <strain evidence="2 3">G1</strain>
    </source>
</reference>
<evidence type="ECO:0000313" key="2">
    <source>
        <dbReference type="EMBL" id="ORY80126.1"/>
    </source>
</evidence>
<dbReference type="Proteomes" id="UP000193920">
    <property type="component" value="Unassembled WGS sequence"/>
</dbReference>
<dbReference type="PANTHER" id="PTHR33979">
    <property type="entry name" value="OS02G0221600 PROTEIN"/>
    <property type="match status" value="1"/>
</dbReference>
<dbReference type="PANTHER" id="PTHR33979:SF2">
    <property type="entry name" value="PEPTIDASE M50B-LIKE-DOMAIN-CONTAINING PROTEIN"/>
    <property type="match status" value="1"/>
</dbReference>
<dbReference type="OrthoDB" id="40823at2759"/>
<feature type="transmembrane region" description="Helical" evidence="1">
    <location>
        <begin position="139"/>
        <end position="157"/>
    </location>
</feature>
<dbReference type="STRING" id="1754190.A0A1Y2F9W5"/>
<gene>
    <name evidence="2" type="ORF">LY90DRAFT_697962</name>
</gene>
<feature type="transmembrane region" description="Helical" evidence="1">
    <location>
        <begin position="163"/>
        <end position="181"/>
    </location>
</feature>
<dbReference type="Pfam" id="PF13398">
    <property type="entry name" value="Peptidase_M50B"/>
    <property type="match status" value="1"/>
</dbReference>
<name>A0A1Y2F9W5_9FUNG</name>
<sequence length="248" mass="28185">MAPIAPKKEDFKPTEQQTTTLIIIGIYIVVILIFWNVKYLKTILWPFKIFTVGLHELSHAIAGKLTGAKIESIKIDADEGGCCTMRGGKQWITLPAGYIGSSLFGALMIFCGFNEMASKICAVVICVCMLLLLWYAKNWIVRIITVCFVALIGLMWYLEGAKYLIYFVLFLGVMSCFYSLWDIIEDVVLHKINESDASKFAKLLCHGCMPAQVWGFFWFIYSFVFLVLAIVLAIFTFRDRDNNPDTMF</sequence>
<organism evidence="2 3">
    <name type="scientific">Neocallimastix californiae</name>
    <dbReference type="NCBI Taxonomy" id="1754190"/>
    <lineage>
        <taxon>Eukaryota</taxon>
        <taxon>Fungi</taxon>
        <taxon>Fungi incertae sedis</taxon>
        <taxon>Chytridiomycota</taxon>
        <taxon>Chytridiomycota incertae sedis</taxon>
        <taxon>Neocallimastigomycetes</taxon>
        <taxon>Neocallimastigales</taxon>
        <taxon>Neocallimastigaceae</taxon>
        <taxon>Neocallimastix</taxon>
    </lineage>
</organism>
<feature type="transmembrane region" description="Helical" evidence="1">
    <location>
        <begin position="116"/>
        <end position="134"/>
    </location>
</feature>
<evidence type="ECO:0000256" key="1">
    <source>
        <dbReference type="SAM" id="Phobius"/>
    </source>
</evidence>
<protein>
    <recommendedName>
        <fullName evidence="4">Peptidase M50B-like protein</fullName>
    </recommendedName>
</protein>
<proteinExistence type="predicted"/>
<keyword evidence="1" id="KW-0472">Membrane</keyword>
<comment type="caution">
    <text evidence="2">The sequence shown here is derived from an EMBL/GenBank/DDBJ whole genome shotgun (WGS) entry which is preliminary data.</text>
</comment>
<evidence type="ECO:0000313" key="3">
    <source>
        <dbReference type="Proteomes" id="UP000193920"/>
    </source>
</evidence>
<feature type="transmembrane region" description="Helical" evidence="1">
    <location>
        <begin position="91"/>
        <end position="110"/>
    </location>
</feature>
<feature type="transmembrane region" description="Helical" evidence="1">
    <location>
        <begin position="20"/>
        <end position="37"/>
    </location>
</feature>
<accession>A0A1Y2F9W5</accession>
<dbReference type="EMBL" id="MCOG01000013">
    <property type="protein sequence ID" value="ORY80126.1"/>
    <property type="molecule type" value="Genomic_DNA"/>
</dbReference>
<keyword evidence="1" id="KW-0812">Transmembrane</keyword>
<keyword evidence="3" id="KW-1185">Reference proteome</keyword>
<dbReference type="InterPro" id="IPR049500">
    <property type="entry name" value="Peptidase_M50B-like"/>
</dbReference>